<proteinExistence type="predicted"/>
<dbReference type="RefSeq" id="WP_062184273.1">
    <property type="nucleotide sequence ID" value="NZ_BBXL01000026.1"/>
</dbReference>
<reference evidence="2" key="1">
    <citation type="submission" date="2016-11" db="EMBL/GenBank/DDBJ databases">
        <authorList>
            <person name="Varghese N."/>
            <person name="Submissions S."/>
        </authorList>
    </citation>
    <scope>NUCLEOTIDE SEQUENCE [LARGE SCALE GENOMIC DNA]</scope>
    <source>
        <strain evidence="2">DSM 27370</strain>
    </source>
</reference>
<accession>A0A1M5IVR1</accession>
<sequence length="62" mass="6910">MKVANSIKVRFVVIDTITGNEVTDPFRFEGEAIEVIAELEQNDKEAGCYVADSYKVESVEVI</sequence>
<dbReference type="AlphaFoldDB" id="A0A1M5IVR1"/>
<dbReference type="STRING" id="1346286.SAMN05444362_12134"/>
<keyword evidence="2" id="KW-1185">Reference proteome</keyword>
<organism evidence="1 2">
    <name type="scientific">Dysgonomonas macrotermitis</name>
    <dbReference type="NCBI Taxonomy" id="1346286"/>
    <lineage>
        <taxon>Bacteria</taxon>
        <taxon>Pseudomonadati</taxon>
        <taxon>Bacteroidota</taxon>
        <taxon>Bacteroidia</taxon>
        <taxon>Bacteroidales</taxon>
        <taxon>Dysgonomonadaceae</taxon>
        <taxon>Dysgonomonas</taxon>
    </lineage>
</organism>
<evidence type="ECO:0000313" key="2">
    <source>
        <dbReference type="Proteomes" id="UP000184480"/>
    </source>
</evidence>
<evidence type="ECO:0000313" key="1">
    <source>
        <dbReference type="EMBL" id="SHG32384.1"/>
    </source>
</evidence>
<dbReference type="EMBL" id="FQUC01000021">
    <property type="protein sequence ID" value="SHG32384.1"/>
    <property type="molecule type" value="Genomic_DNA"/>
</dbReference>
<dbReference type="Proteomes" id="UP000184480">
    <property type="component" value="Unassembled WGS sequence"/>
</dbReference>
<name>A0A1M5IVR1_9BACT</name>
<protein>
    <submittedName>
        <fullName evidence="1">Uncharacterized protein</fullName>
    </submittedName>
</protein>
<gene>
    <name evidence="1" type="ORF">SAMN05444362_12134</name>
</gene>